<evidence type="ECO:0000256" key="17">
    <source>
        <dbReference type="ARBA" id="ARBA00030571"/>
    </source>
</evidence>
<dbReference type="SUPFAM" id="SSF52540">
    <property type="entry name" value="P-loop containing nucleoside triphosphate hydrolases"/>
    <property type="match status" value="1"/>
</dbReference>
<evidence type="ECO:0000256" key="16">
    <source>
        <dbReference type="ARBA" id="ARBA00029570"/>
    </source>
</evidence>
<feature type="binding site" evidence="19">
    <location>
        <position position="66"/>
    </location>
    <ligand>
        <name>GTP</name>
        <dbReference type="ChEBI" id="CHEBI:37565"/>
    </ligand>
</feature>
<evidence type="ECO:0000256" key="12">
    <source>
        <dbReference type="ARBA" id="ARBA00022741"/>
    </source>
</evidence>
<dbReference type="Gene3D" id="3.40.50.300">
    <property type="entry name" value="P-loop containing nucleotide triphosphate hydrolases"/>
    <property type="match status" value="1"/>
</dbReference>
<keyword evidence="10" id="KW-0169">Cobalamin biosynthesis</keyword>
<name>A0AAE4FRT6_9CYAN</name>
<accession>A0AAE4FRT6</accession>
<evidence type="ECO:0000256" key="18">
    <source>
        <dbReference type="PIRSR" id="PIRSR006135-1"/>
    </source>
</evidence>
<evidence type="ECO:0000256" key="19">
    <source>
        <dbReference type="PIRSR" id="PIRSR006135-2"/>
    </source>
</evidence>
<evidence type="ECO:0000256" key="10">
    <source>
        <dbReference type="ARBA" id="ARBA00022573"/>
    </source>
</evidence>
<evidence type="ECO:0000256" key="5">
    <source>
        <dbReference type="ARBA" id="ARBA00004692"/>
    </source>
</evidence>
<dbReference type="GO" id="GO:0005525">
    <property type="term" value="F:GTP binding"/>
    <property type="evidence" value="ECO:0007669"/>
    <property type="project" value="UniProtKB-KW"/>
</dbReference>
<proteinExistence type="inferred from homology"/>
<comment type="caution">
    <text evidence="20">The sequence shown here is derived from an EMBL/GenBank/DDBJ whole genome shotgun (WGS) entry which is preliminary data.</text>
</comment>
<evidence type="ECO:0000313" key="20">
    <source>
        <dbReference type="EMBL" id="MDS3859855.1"/>
    </source>
</evidence>
<dbReference type="Pfam" id="PF02283">
    <property type="entry name" value="CobU"/>
    <property type="match status" value="1"/>
</dbReference>
<dbReference type="PIRSF" id="PIRSF006135">
    <property type="entry name" value="CobU"/>
    <property type="match status" value="1"/>
</dbReference>
<dbReference type="NCBIfam" id="NF004469">
    <property type="entry name" value="PRK05800.1"/>
    <property type="match status" value="1"/>
</dbReference>
<gene>
    <name evidence="20" type="primary">cobU</name>
    <name evidence="20" type="ORF">RIF25_03440</name>
</gene>
<protein>
    <recommendedName>
        <fullName evidence="16">Adenosylcobinamide kinase</fullName>
        <ecNumber evidence="8">2.7.1.156</ecNumber>
        <ecNumber evidence="9">2.7.7.62</ecNumber>
    </recommendedName>
    <alternativeName>
        <fullName evidence="17">Adenosylcobinamide-phosphate guanylyltransferase</fullName>
    </alternativeName>
</protein>
<evidence type="ECO:0000256" key="13">
    <source>
        <dbReference type="ARBA" id="ARBA00022777"/>
    </source>
</evidence>
<keyword evidence="14" id="KW-0067">ATP-binding</keyword>
<keyword evidence="15 19" id="KW-0342">GTP-binding</keyword>
<evidence type="ECO:0000256" key="15">
    <source>
        <dbReference type="ARBA" id="ARBA00023134"/>
    </source>
</evidence>
<dbReference type="InterPro" id="IPR027417">
    <property type="entry name" value="P-loop_NTPase"/>
</dbReference>
<reference evidence="21" key="1">
    <citation type="submission" date="2023-07" db="EMBL/GenBank/DDBJ databases">
        <authorList>
            <person name="Luz R."/>
            <person name="Cordeiro R."/>
            <person name="Fonseca A."/>
            <person name="Goncalves V."/>
        </authorList>
    </citation>
    <scope>NUCLEOTIDE SEQUENCE [LARGE SCALE GENOMIC DNA]</scope>
    <source>
        <strain evidence="21">BACA0444</strain>
    </source>
</reference>
<evidence type="ECO:0000256" key="7">
    <source>
        <dbReference type="ARBA" id="ARBA00007490"/>
    </source>
</evidence>
<evidence type="ECO:0000313" key="21">
    <source>
        <dbReference type="Proteomes" id="UP001268256"/>
    </source>
</evidence>
<feature type="binding site" evidence="19">
    <location>
        <position position="87"/>
    </location>
    <ligand>
        <name>GTP</name>
        <dbReference type="ChEBI" id="CHEBI:37565"/>
    </ligand>
</feature>
<evidence type="ECO:0000256" key="11">
    <source>
        <dbReference type="ARBA" id="ARBA00022679"/>
    </source>
</evidence>
<comment type="catalytic activity">
    <reaction evidence="2">
        <text>adenosylcob(III)inamide phosphate + GTP + H(+) = adenosylcob(III)inamide-GDP + diphosphate</text>
        <dbReference type="Rhea" id="RHEA:22712"/>
        <dbReference type="ChEBI" id="CHEBI:15378"/>
        <dbReference type="ChEBI" id="CHEBI:33019"/>
        <dbReference type="ChEBI" id="CHEBI:37565"/>
        <dbReference type="ChEBI" id="CHEBI:58502"/>
        <dbReference type="ChEBI" id="CHEBI:60487"/>
        <dbReference type="EC" id="2.7.7.62"/>
    </reaction>
</comment>
<evidence type="ECO:0000256" key="8">
    <source>
        <dbReference type="ARBA" id="ARBA00012016"/>
    </source>
</evidence>
<dbReference type="AlphaFoldDB" id="A0AAE4FRT6"/>
<keyword evidence="11 20" id="KW-0808">Transferase</keyword>
<sequence>MPTSPLVLVTGPASSGKSEWAESLADQSRRRVIYIATAQRITTDPEWEAKIQAHQQRRPPNWQLWEIPQDLAPGLADAPADSCVLIDSLGTWVANHLTISDPAWEKLVQELLATLKELPAIKILVAEETGWGVIPAYPLGRLFRQRLGTLTRHIGIIADEVYLVTGGYVLPLHHLGMPLDSTQLLI</sequence>
<feature type="active site" description="GMP-histidine intermediate" evidence="18">
    <location>
        <position position="54"/>
    </location>
</feature>
<comment type="similarity">
    <text evidence="7">Belongs to the CobU/CobP family.</text>
</comment>
<feature type="binding site" evidence="19">
    <location>
        <begin position="11"/>
        <end position="18"/>
    </location>
    <ligand>
        <name>GTP</name>
        <dbReference type="ChEBI" id="CHEBI:37565"/>
    </ligand>
</feature>
<dbReference type="GO" id="GO:0005524">
    <property type="term" value="F:ATP binding"/>
    <property type="evidence" value="ECO:0007669"/>
    <property type="project" value="UniProtKB-KW"/>
</dbReference>
<keyword evidence="21" id="KW-1185">Reference proteome</keyword>
<evidence type="ECO:0000256" key="4">
    <source>
        <dbReference type="ARBA" id="ARBA00003889"/>
    </source>
</evidence>
<dbReference type="InterPro" id="IPR003203">
    <property type="entry name" value="CobU/CobP"/>
</dbReference>
<comment type="pathway">
    <text evidence="6">Cofactor biosynthesis; adenosylcobalamin biosynthesis; adenosylcobalamin from cob(II)yrinate a,c-diamide: step 5/7.</text>
</comment>
<evidence type="ECO:0000256" key="6">
    <source>
        <dbReference type="ARBA" id="ARBA00005159"/>
    </source>
</evidence>
<dbReference type="GO" id="GO:0008820">
    <property type="term" value="F:cobinamide phosphate guanylyltransferase activity"/>
    <property type="evidence" value="ECO:0007669"/>
    <property type="project" value="UniProtKB-EC"/>
</dbReference>
<comment type="function">
    <text evidence="4">Catalyzes ATP-dependent phosphorylation of adenosylcobinamide and addition of GMP to adenosylcobinamide phosphate.</text>
</comment>
<dbReference type="GO" id="GO:0009236">
    <property type="term" value="P:cobalamin biosynthetic process"/>
    <property type="evidence" value="ECO:0007669"/>
    <property type="project" value="UniProtKB-KW"/>
</dbReference>
<dbReference type="Proteomes" id="UP001268256">
    <property type="component" value="Unassembled WGS sequence"/>
</dbReference>
<dbReference type="RefSeq" id="WP_322877157.1">
    <property type="nucleotide sequence ID" value="NZ_JAVMIP010000002.1"/>
</dbReference>
<evidence type="ECO:0000256" key="1">
    <source>
        <dbReference type="ARBA" id="ARBA00000312"/>
    </source>
</evidence>
<dbReference type="CDD" id="cd00544">
    <property type="entry name" value="CobU"/>
    <property type="match status" value="1"/>
</dbReference>
<dbReference type="PANTHER" id="PTHR34848">
    <property type="match status" value="1"/>
</dbReference>
<organism evidence="20 21">
    <name type="scientific">Pseudocalidococcus azoricus BACA0444</name>
    <dbReference type="NCBI Taxonomy" id="2918990"/>
    <lineage>
        <taxon>Bacteria</taxon>
        <taxon>Bacillati</taxon>
        <taxon>Cyanobacteriota</taxon>
        <taxon>Cyanophyceae</taxon>
        <taxon>Acaryochloridales</taxon>
        <taxon>Thermosynechococcaceae</taxon>
        <taxon>Pseudocalidococcus</taxon>
        <taxon>Pseudocalidococcus azoricus</taxon>
    </lineage>
</organism>
<dbReference type="GO" id="GO:0043752">
    <property type="term" value="F:adenosylcobinamide kinase activity"/>
    <property type="evidence" value="ECO:0007669"/>
    <property type="project" value="UniProtKB-EC"/>
</dbReference>
<keyword evidence="13 20" id="KW-0418">Kinase</keyword>
<dbReference type="EC" id="2.7.1.156" evidence="8"/>
<evidence type="ECO:0000256" key="2">
    <source>
        <dbReference type="ARBA" id="ARBA00000711"/>
    </source>
</evidence>
<feature type="binding site" evidence="19">
    <location>
        <begin position="36"/>
        <end position="38"/>
    </location>
    <ligand>
        <name>GTP</name>
        <dbReference type="ChEBI" id="CHEBI:37565"/>
    </ligand>
</feature>
<comment type="catalytic activity">
    <reaction evidence="1">
        <text>adenosylcob(III)inamide + ATP = adenosylcob(III)inamide phosphate + ADP + H(+)</text>
        <dbReference type="Rhea" id="RHEA:15769"/>
        <dbReference type="ChEBI" id="CHEBI:2480"/>
        <dbReference type="ChEBI" id="CHEBI:15378"/>
        <dbReference type="ChEBI" id="CHEBI:30616"/>
        <dbReference type="ChEBI" id="CHEBI:58502"/>
        <dbReference type="ChEBI" id="CHEBI:456216"/>
        <dbReference type="EC" id="2.7.1.156"/>
    </reaction>
</comment>
<dbReference type="PANTHER" id="PTHR34848:SF1">
    <property type="entry name" value="BIFUNCTIONAL ADENOSYLCOBALAMIN BIOSYNTHESIS PROTEIN COBU"/>
    <property type="match status" value="1"/>
</dbReference>
<dbReference type="EC" id="2.7.7.62" evidence="9"/>
<evidence type="ECO:0000256" key="14">
    <source>
        <dbReference type="ARBA" id="ARBA00022840"/>
    </source>
</evidence>
<comment type="pathway">
    <text evidence="5">Cofactor biosynthesis; adenosylcobalamin biosynthesis; adenosylcobalamin from cob(II)yrinate a,c-diamide: step 6/7.</text>
</comment>
<evidence type="ECO:0000256" key="9">
    <source>
        <dbReference type="ARBA" id="ARBA00012523"/>
    </source>
</evidence>
<comment type="catalytic activity">
    <reaction evidence="3">
        <text>adenosylcob(III)inamide + GTP = adenosylcob(III)inamide phosphate + GDP + H(+)</text>
        <dbReference type="Rhea" id="RHEA:15765"/>
        <dbReference type="ChEBI" id="CHEBI:2480"/>
        <dbReference type="ChEBI" id="CHEBI:15378"/>
        <dbReference type="ChEBI" id="CHEBI:37565"/>
        <dbReference type="ChEBI" id="CHEBI:58189"/>
        <dbReference type="ChEBI" id="CHEBI:58502"/>
        <dbReference type="EC" id="2.7.1.156"/>
    </reaction>
</comment>
<keyword evidence="20" id="KW-0548">Nucleotidyltransferase</keyword>
<evidence type="ECO:0000256" key="3">
    <source>
        <dbReference type="ARBA" id="ARBA00001522"/>
    </source>
</evidence>
<dbReference type="EMBL" id="JAVMIP010000002">
    <property type="protein sequence ID" value="MDS3859855.1"/>
    <property type="molecule type" value="Genomic_DNA"/>
</dbReference>
<keyword evidence="12 19" id="KW-0547">Nucleotide-binding</keyword>